<dbReference type="PANTHER" id="PTHR42879:SF2">
    <property type="entry name" value="3-OXOACYL-[ACYL-CARRIER-PROTEIN] REDUCTASE FABG"/>
    <property type="match status" value="1"/>
</dbReference>
<dbReference type="InterPro" id="IPR050259">
    <property type="entry name" value="SDR"/>
</dbReference>
<protein>
    <submittedName>
        <fullName evidence="2">3-oxoacyl-[acyl-carrier protein] reductase</fullName>
        <ecNumber evidence="2">1.1.1.100</ecNumber>
    </submittedName>
</protein>
<dbReference type="Gene3D" id="3.40.50.720">
    <property type="entry name" value="NAD(P)-binding Rossmann-like Domain"/>
    <property type="match status" value="1"/>
</dbReference>
<sequence>MDLYLKGKTAVVTGASQGLGRAIAKELAIEGVKVLATARNEELLKSLQEEVVAAGGVEPMILIQDFVAPDAPQKIAEVALSSLGQVDILINNTGRSQPLDVIGAEEAWNESMTMDFDRHRQLTQQLLPHFMERKQGCILNITSTYELRSVNVSAVAKASIVMWSKQLSGQLGKYGIRINCLQPGLLDTANVRRNFTAEARKEFAAREIPLGDFGEPQDIANMATFLVSPRAKYITGTVGVVDGGMRHYAF</sequence>
<dbReference type="EMBL" id="JACHCA010000001">
    <property type="protein sequence ID" value="MBB6126075.1"/>
    <property type="molecule type" value="Genomic_DNA"/>
</dbReference>
<dbReference type="RefSeq" id="WP_183585025.1">
    <property type="nucleotide sequence ID" value="NZ_JACHCA010000001.1"/>
</dbReference>
<dbReference type="InterPro" id="IPR002347">
    <property type="entry name" value="SDR_fam"/>
</dbReference>
<gene>
    <name evidence="2" type="ORF">HDF22_000176</name>
</gene>
<keyword evidence="2" id="KW-0560">Oxidoreductase</keyword>
<accession>A0A841JC79</accession>
<dbReference type="EC" id="1.1.1.100" evidence="2"/>
<comment type="caution">
    <text evidence="2">The sequence shown here is derived from an EMBL/GenBank/DDBJ whole genome shotgun (WGS) entry which is preliminary data.</text>
</comment>
<name>A0A841JC79_9SPHI</name>
<dbReference type="PRINTS" id="PR00080">
    <property type="entry name" value="SDRFAMILY"/>
</dbReference>
<dbReference type="AlphaFoldDB" id="A0A841JC79"/>
<dbReference type="Proteomes" id="UP000548326">
    <property type="component" value="Unassembled WGS sequence"/>
</dbReference>
<dbReference type="GO" id="GO:0004316">
    <property type="term" value="F:3-oxoacyl-[acyl-carrier-protein] reductase (NADPH) activity"/>
    <property type="evidence" value="ECO:0007669"/>
    <property type="project" value="UniProtKB-EC"/>
</dbReference>
<reference evidence="2 3" key="1">
    <citation type="submission" date="2020-08" db="EMBL/GenBank/DDBJ databases">
        <title>Genomic Encyclopedia of Type Strains, Phase IV (KMG-V): Genome sequencing to study the core and pangenomes of soil and plant-associated prokaryotes.</title>
        <authorList>
            <person name="Whitman W."/>
        </authorList>
    </citation>
    <scope>NUCLEOTIDE SEQUENCE [LARGE SCALE GENOMIC DNA]</scope>
    <source>
        <strain evidence="2 3">MP601</strain>
    </source>
</reference>
<proteinExistence type="inferred from homology"/>
<dbReference type="PRINTS" id="PR00081">
    <property type="entry name" value="GDHRDH"/>
</dbReference>
<evidence type="ECO:0000256" key="1">
    <source>
        <dbReference type="ARBA" id="ARBA00006484"/>
    </source>
</evidence>
<comment type="similarity">
    <text evidence="1">Belongs to the short-chain dehydrogenases/reductases (SDR) family.</text>
</comment>
<evidence type="ECO:0000313" key="2">
    <source>
        <dbReference type="EMBL" id="MBB6126075.1"/>
    </source>
</evidence>
<dbReference type="InterPro" id="IPR036291">
    <property type="entry name" value="NAD(P)-bd_dom_sf"/>
</dbReference>
<dbReference type="FunFam" id="3.40.50.720:FF:000084">
    <property type="entry name" value="Short-chain dehydrogenase reductase"/>
    <property type="match status" value="1"/>
</dbReference>
<organism evidence="2 3">
    <name type="scientific">Mucilaginibacter lappiensis</name>
    <dbReference type="NCBI Taxonomy" id="354630"/>
    <lineage>
        <taxon>Bacteria</taxon>
        <taxon>Pseudomonadati</taxon>
        <taxon>Bacteroidota</taxon>
        <taxon>Sphingobacteriia</taxon>
        <taxon>Sphingobacteriales</taxon>
        <taxon>Sphingobacteriaceae</taxon>
        <taxon>Mucilaginibacter</taxon>
    </lineage>
</organism>
<dbReference type="SUPFAM" id="SSF51735">
    <property type="entry name" value="NAD(P)-binding Rossmann-fold domains"/>
    <property type="match status" value="1"/>
</dbReference>
<evidence type="ECO:0000313" key="3">
    <source>
        <dbReference type="Proteomes" id="UP000548326"/>
    </source>
</evidence>
<dbReference type="PANTHER" id="PTHR42879">
    <property type="entry name" value="3-OXOACYL-(ACYL-CARRIER-PROTEIN) REDUCTASE"/>
    <property type="match status" value="1"/>
</dbReference>
<dbReference type="Pfam" id="PF13561">
    <property type="entry name" value="adh_short_C2"/>
    <property type="match status" value="1"/>
</dbReference>